<dbReference type="InterPro" id="IPR000385">
    <property type="entry name" value="MoaA_NifB_PqqE_Fe-S-bd_CS"/>
</dbReference>
<evidence type="ECO:0000259" key="7">
    <source>
        <dbReference type="PROSITE" id="PS51918"/>
    </source>
</evidence>
<dbReference type="AlphaFoldDB" id="A0A9X4S495"/>
<name>A0A9X4S495_9LACT</name>
<evidence type="ECO:0000256" key="2">
    <source>
        <dbReference type="ARBA" id="ARBA00022485"/>
    </source>
</evidence>
<dbReference type="SFLD" id="SFLDS00029">
    <property type="entry name" value="Radical_SAM"/>
    <property type="match status" value="1"/>
</dbReference>
<dbReference type="PROSITE" id="PS01305">
    <property type="entry name" value="MOAA_NIFB_PQQE"/>
    <property type="match status" value="1"/>
</dbReference>
<dbReference type="Proteomes" id="UP001152614">
    <property type="component" value="Unassembled WGS sequence"/>
</dbReference>
<comment type="cofactor">
    <cofactor evidence="1">
        <name>[4Fe-4S] cluster</name>
        <dbReference type="ChEBI" id="CHEBI:49883"/>
    </cofactor>
</comment>
<feature type="domain" description="Radical SAM core" evidence="7">
    <location>
        <begin position="83"/>
        <end position="302"/>
    </location>
</feature>
<gene>
    <name evidence="8" type="ORF">OGZ51_06420</name>
</gene>
<dbReference type="SUPFAM" id="SSF102114">
    <property type="entry name" value="Radical SAM enzymes"/>
    <property type="match status" value="1"/>
</dbReference>
<dbReference type="Pfam" id="PF13186">
    <property type="entry name" value="SPASM"/>
    <property type="match status" value="1"/>
</dbReference>
<dbReference type="SFLD" id="SFLDG01067">
    <property type="entry name" value="SPASM/twitch_domain_containing"/>
    <property type="match status" value="1"/>
</dbReference>
<keyword evidence="6" id="KW-0411">Iron-sulfur</keyword>
<dbReference type="RefSeq" id="WP_278228886.1">
    <property type="nucleotide sequence ID" value="NZ_JAOWLY010000005.1"/>
</dbReference>
<reference evidence="8" key="2">
    <citation type="journal article" date="2023" name="Food Microbiol.">
        <title>Evaluation of the fermentation potential of lactic acid bacteria isolated from herbs, fruits and vegetables as starter cultures in nut-based milk alternatives.</title>
        <authorList>
            <person name="Huang W."/>
            <person name="Dong A."/>
            <person name="Pham H.T."/>
            <person name="Zhou C."/>
            <person name="Huo Z."/>
            <person name="Watjen A.P."/>
            <person name="Prakash S."/>
            <person name="Bang-Berthelsen C.H."/>
            <person name="Turner M.S."/>
        </authorList>
    </citation>
    <scope>NUCLEOTIDE SEQUENCE</scope>
    <source>
        <strain evidence="8">3</strain>
    </source>
</reference>
<dbReference type="NCBIfam" id="TIGR04085">
    <property type="entry name" value="rSAM_more_4Fe4S"/>
    <property type="match status" value="1"/>
</dbReference>
<dbReference type="GO" id="GO:0003824">
    <property type="term" value="F:catalytic activity"/>
    <property type="evidence" value="ECO:0007669"/>
    <property type="project" value="InterPro"/>
</dbReference>
<evidence type="ECO:0000256" key="3">
    <source>
        <dbReference type="ARBA" id="ARBA00022691"/>
    </source>
</evidence>
<dbReference type="Pfam" id="PF04055">
    <property type="entry name" value="Radical_SAM"/>
    <property type="match status" value="1"/>
</dbReference>
<dbReference type="CDD" id="cd01335">
    <property type="entry name" value="Radical_SAM"/>
    <property type="match status" value="1"/>
</dbReference>
<reference evidence="8" key="1">
    <citation type="submission" date="2022-10" db="EMBL/GenBank/DDBJ databases">
        <authorList>
            <person name="Turner M.S."/>
            <person name="Huang W."/>
        </authorList>
    </citation>
    <scope>NUCLEOTIDE SEQUENCE</scope>
    <source>
        <strain evidence="8">3</strain>
    </source>
</reference>
<keyword evidence="4" id="KW-0479">Metal-binding</keyword>
<keyword evidence="3" id="KW-0949">S-adenosyl-L-methionine</keyword>
<evidence type="ECO:0000313" key="9">
    <source>
        <dbReference type="Proteomes" id="UP001152614"/>
    </source>
</evidence>
<dbReference type="GO" id="GO:0051539">
    <property type="term" value="F:4 iron, 4 sulfur cluster binding"/>
    <property type="evidence" value="ECO:0007669"/>
    <property type="project" value="UniProtKB-KW"/>
</dbReference>
<proteinExistence type="predicted"/>
<organism evidence="8 9">
    <name type="scientific">Lactococcus lactis</name>
    <dbReference type="NCBI Taxonomy" id="1358"/>
    <lineage>
        <taxon>Bacteria</taxon>
        <taxon>Bacillati</taxon>
        <taxon>Bacillota</taxon>
        <taxon>Bacilli</taxon>
        <taxon>Lactobacillales</taxon>
        <taxon>Streptococcaceae</taxon>
        <taxon>Lactococcus</taxon>
    </lineage>
</organism>
<evidence type="ECO:0000313" key="8">
    <source>
        <dbReference type="EMBL" id="MDG4983780.1"/>
    </source>
</evidence>
<sequence>MNQGEEGTLFYNLITKRKKVLNISKEVIGSIENHEKINTTNEELELLDKLCHDGFAFWSGQRVHVEPIKTNKYIYMESDRIQITKLSRLSISLTDRCDLNCKFCKLDYSVYSSCTCQRYPNSFHEKKLEFNQWKNIIDQAVALGINECIIMGGNPLLEKKTLEQIVKYLSEISIRVVIITNGVLLNNEFIDYFKDKNVSFRIELMSYTGRDFSKLYDTFMYLKKVKLNTTIDLIVSSLNEHIVEEVENQLKNSGFFTNRIYIYPSNEFYSKKFFKHMLNPDNRTFPVNVYNFPYISNYNNCLYGQLFVNPYGTLYPCPKFRKEPLGNVLKDSLSKIYSQKNHEKFWNIPKSKVDSCNSCELSPICFDCRALDSYKTNNLMGMEYCEKIYKKGGGV</sequence>
<evidence type="ECO:0000256" key="1">
    <source>
        <dbReference type="ARBA" id="ARBA00001966"/>
    </source>
</evidence>
<dbReference type="Gene3D" id="3.20.20.70">
    <property type="entry name" value="Aldolase class I"/>
    <property type="match status" value="1"/>
</dbReference>
<dbReference type="InterPro" id="IPR007197">
    <property type="entry name" value="rSAM"/>
</dbReference>
<dbReference type="InterPro" id="IPR023885">
    <property type="entry name" value="4Fe4S-binding_SPASM_dom"/>
</dbReference>
<evidence type="ECO:0000256" key="5">
    <source>
        <dbReference type="ARBA" id="ARBA00023004"/>
    </source>
</evidence>
<dbReference type="EMBL" id="JAOWLY010000005">
    <property type="protein sequence ID" value="MDG4983780.1"/>
    <property type="molecule type" value="Genomic_DNA"/>
</dbReference>
<accession>A0A9X4S495</accession>
<dbReference type="PROSITE" id="PS51918">
    <property type="entry name" value="RADICAL_SAM"/>
    <property type="match status" value="1"/>
</dbReference>
<keyword evidence="2" id="KW-0004">4Fe-4S</keyword>
<comment type="caution">
    <text evidence="8">The sequence shown here is derived from an EMBL/GenBank/DDBJ whole genome shotgun (WGS) entry which is preliminary data.</text>
</comment>
<keyword evidence="5" id="KW-0408">Iron</keyword>
<dbReference type="GO" id="GO:0046872">
    <property type="term" value="F:metal ion binding"/>
    <property type="evidence" value="ECO:0007669"/>
    <property type="project" value="UniProtKB-KW"/>
</dbReference>
<evidence type="ECO:0000256" key="6">
    <source>
        <dbReference type="ARBA" id="ARBA00023014"/>
    </source>
</evidence>
<dbReference type="InterPro" id="IPR058240">
    <property type="entry name" value="rSAM_sf"/>
</dbReference>
<dbReference type="InterPro" id="IPR013785">
    <property type="entry name" value="Aldolase_TIM"/>
</dbReference>
<dbReference type="PANTHER" id="PTHR11228:SF34">
    <property type="entry name" value="TUNGSTEN-CONTAINING ALDEHYDE FERREDOXIN OXIDOREDUCTASE COFACTOR MODIFYING PROTEIN"/>
    <property type="match status" value="1"/>
</dbReference>
<dbReference type="InterPro" id="IPR050377">
    <property type="entry name" value="Radical_SAM_PqqE_MftC-like"/>
</dbReference>
<evidence type="ECO:0000256" key="4">
    <source>
        <dbReference type="ARBA" id="ARBA00022723"/>
    </source>
</evidence>
<protein>
    <submittedName>
        <fullName evidence="8">Radical SAM protein</fullName>
    </submittedName>
</protein>
<dbReference type="PANTHER" id="PTHR11228">
    <property type="entry name" value="RADICAL SAM DOMAIN PROTEIN"/>
    <property type="match status" value="1"/>
</dbReference>